<protein>
    <submittedName>
        <fullName evidence="2">Uncharacterized protein</fullName>
    </submittedName>
</protein>
<evidence type="ECO:0000313" key="2">
    <source>
        <dbReference type="EMBL" id="CAL4897884.1"/>
    </source>
</evidence>
<accession>A0ABC8VWJ5</accession>
<dbReference type="PANTHER" id="PTHR34480">
    <property type="entry name" value="OS01G0967800 PROTEIN-RELATED"/>
    <property type="match status" value="1"/>
</dbReference>
<gene>
    <name evidence="2" type="ORF">URODEC1_LOCUS7482</name>
</gene>
<dbReference type="AlphaFoldDB" id="A0ABC8VWJ5"/>
<reference evidence="2" key="1">
    <citation type="submission" date="2024-10" db="EMBL/GenBank/DDBJ databases">
        <authorList>
            <person name="Ryan C."/>
        </authorList>
    </citation>
    <scope>NUCLEOTIDE SEQUENCE [LARGE SCALE GENOMIC DNA]</scope>
</reference>
<evidence type="ECO:0000256" key="1">
    <source>
        <dbReference type="SAM" id="MobiDB-lite"/>
    </source>
</evidence>
<name>A0ABC8VWJ5_9POAL</name>
<evidence type="ECO:0000313" key="3">
    <source>
        <dbReference type="Proteomes" id="UP001497457"/>
    </source>
</evidence>
<dbReference type="EMBL" id="OZ075121">
    <property type="protein sequence ID" value="CAL4897884.1"/>
    <property type="molecule type" value="Genomic_DNA"/>
</dbReference>
<keyword evidence="3" id="KW-1185">Reference proteome</keyword>
<proteinExistence type="predicted"/>
<dbReference type="Proteomes" id="UP001497457">
    <property type="component" value="Chromosome 11b"/>
</dbReference>
<organism evidence="2 3">
    <name type="scientific">Urochloa decumbens</name>
    <dbReference type="NCBI Taxonomy" id="240449"/>
    <lineage>
        <taxon>Eukaryota</taxon>
        <taxon>Viridiplantae</taxon>
        <taxon>Streptophyta</taxon>
        <taxon>Embryophyta</taxon>
        <taxon>Tracheophyta</taxon>
        <taxon>Spermatophyta</taxon>
        <taxon>Magnoliopsida</taxon>
        <taxon>Liliopsida</taxon>
        <taxon>Poales</taxon>
        <taxon>Poaceae</taxon>
        <taxon>PACMAD clade</taxon>
        <taxon>Panicoideae</taxon>
        <taxon>Panicodae</taxon>
        <taxon>Paniceae</taxon>
        <taxon>Melinidinae</taxon>
        <taxon>Urochloa</taxon>
    </lineage>
</organism>
<sequence>MEEESIKQNNDATLKKGCLDDAELLMDQSTLHISCSSSRSGDAQEEAPFDGEEKNLRLQMDNKLELSFSGDCGKIAQDEDEDAHSDKRISPVVEDELHSDKVGVHATIEDCKQEQGRAQIQALLGVDDHTLSTEISYFLRHSSYDRPKNPYYWSIHEPQQLIELYQRIAFYRIRGYELSVDRKLDELDDANLAQCYPPDILSKEGYFKNYEDSLEWYFDPELCNYSGFEDYQRLVLHNDGEYRDWDCYQSTLHTYEIDLAYVQYCEAIEKETKWIEDYLSDMSIPAIPWERVKDVAHLQALKIAAGFPNVSPILVSSGFAEHLWSVMFDFNNYMGLDGVYFEIWKRVAKQKMDFREALSELYQEKMFPLRSYDIELELEKDPLRKWSMKDNYDVYVASIGDLVSDDEALPLITVAVKNMCPKSKNYVDYARKKMAIAIEIGLITEGRTEVTRQWPRDNDAAEINMDN</sequence>
<dbReference type="PANTHER" id="PTHR34480:SF11">
    <property type="entry name" value="OS05G0173500 PROTEIN"/>
    <property type="match status" value="1"/>
</dbReference>
<feature type="region of interest" description="Disordered" evidence="1">
    <location>
        <begin position="34"/>
        <end position="54"/>
    </location>
</feature>